<feature type="non-terminal residue" evidence="2">
    <location>
        <position position="1"/>
    </location>
</feature>
<dbReference type="EMBL" id="CADCTX010000672">
    <property type="protein sequence ID" value="CAA9339123.1"/>
    <property type="molecule type" value="Genomic_DNA"/>
</dbReference>
<evidence type="ECO:0000256" key="1">
    <source>
        <dbReference type="SAM" id="MobiDB-lite"/>
    </source>
</evidence>
<name>A0A6J4LRR1_9BACT</name>
<protein>
    <submittedName>
        <fullName evidence="2">Uncharacterized protein</fullName>
    </submittedName>
</protein>
<feature type="compositionally biased region" description="Basic and acidic residues" evidence="1">
    <location>
        <begin position="54"/>
        <end position="64"/>
    </location>
</feature>
<sequence>ATERAAGRHHAVHPTRRVRACRPHAPGAGRAAQPHARGVSRRGKPDRGGAPGGREQRDRADRRPRSGRARVLRRLLRAERELAGVAARARDGGV</sequence>
<feature type="compositionally biased region" description="Basic residues" evidence="1">
    <location>
        <begin position="7"/>
        <end position="22"/>
    </location>
</feature>
<proteinExistence type="predicted"/>
<accession>A0A6J4LRR1</accession>
<gene>
    <name evidence="2" type="ORF">AVDCRST_MAG40-2314</name>
</gene>
<evidence type="ECO:0000313" key="2">
    <source>
        <dbReference type="EMBL" id="CAA9339123.1"/>
    </source>
</evidence>
<feature type="region of interest" description="Disordered" evidence="1">
    <location>
        <begin position="1"/>
        <end position="71"/>
    </location>
</feature>
<dbReference type="AlphaFoldDB" id="A0A6J4LRR1"/>
<reference evidence="2" key="1">
    <citation type="submission" date="2020-02" db="EMBL/GenBank/DDBJ databases">
        <authorList>
            <person name="Meier V. D."/>
        </authorList>
    </citation>
    <scope>NUCLEOTIDE SEQUENCE</scope>
    <source>
        <strain evidence="2">AVDCRST_MAG40</strain>
    </source>
</reference>
<organism evidence="2">
    <name type="scientific">uncultured Gemmatimonadaceae bacterium</name>
    <dbReference type="NCBI Taxonomy" id="246130"/>
    <lineage>
        <taxon>Bacteria</taxon>
        <taxon>Pseudomonadati</taxon>
        <taxon>Gemmatimonadota</taxon>
        <taxon>Gemmatimonadia</taxon>
        <taxon>Gemmatimonadales</taxon>
        <taxon>Gemmatimonadaceae</taxon>
        <taxon>environmental samples</taxon>
    </lineage>
</organism>
<feature type="non-terminal residue" evidence="2">
    <location>
        <position position="94"/>
    </location>
</feature>